<gene>
    <name evidence="1" type="ORF">MNB_SV-9-5</name>
</gene>
<dbReference type="EMBL" id="FPHG01000027">
    <property type="protein sequence ID" value="SFV54866.1"/>
    <property type="molecule type" value="Genomic_DNA"/>
</dbReference>
<accession>A0A1W1BMY9</accession>
<dbReference type="PANTHER" id="PTHR38733:SF1">
    <property type="entry name" value="TYPE IV METHYL-DIRECTED RESTRICTION ENZYME ECOKMCRBC"/>
    <property type="match status" value="1"/>
</dbReference>
<dbReference type="AlphaFoldDB" id="A0A1W1BMY9"/>
<evidence type="ECO:0008006" key="2">
    <source>
        <dbReference type="Google" id="ProtNLM"/>
    </source>
</evidence>
<dbReference type="Pfam" id="PF10117">
    <property type="entry name" value="McrBC"/>
    <property type="match status" value="1"/>
</dbReference>
<dbReference type="InterPro" id="IPR019292">
    <property type="entry name" value="McrC"/>
</dbReference>
<name>A0A1W1BMY9_9ZZZZ</name>
<proteinExistence type="predicted"/>
<organism evidence="1">
    <name type="scientific">hydrothermal vent metagenome</name>
    <dbReference type="NCBI Taxonomy" id="652676"/>
    <lineage>
        <taxon>unclassified sequences</taxon>
        <taxon>metagenomes</taxon>
        <taxon>ecological metagenomes</taxon>
    </lineage>
</organism>
<reference evidence="1" key="1">
    <citation type="submission" date="2016-10" db="EMBL/GenBank/DDBJ databases">
        <authorList>
            <person name="de Groot N.N."/>
        </authorList>
    </citation>
    <scope>NUCLEOTIDE SEQUENCE</scope>
</reference>
<evidence type="ECO:0000313" key="1">
    <source>
        <dbReference type="EMBL" id="SFV54866.1"/>
    </source>
</evidence>
<dbReference type="PANTHER" id="PTHR38733">
    <property type="entry name" value="PROTEIN MCRC"/>
    <property type="match status" value="1"/>
</dbReference>
<protein>
    <recommendedName>
        <fullName evidence="2">Restriction endonuclease</fullName>
    </recommendedName>
</protein>
<sequence length="370" mass="44087">MKTIYEYEEISNKELKEYIIATPSLHSYFKFEWERLKAQNYCGILNFNNEDYYILPKIAHKQTENLNTFIYMLIYAYDIKLSNEDIASCANSSHSIIEIFVQLFAKGLIEELKRGIYKEYETLQDNLTLLRGKYLINENIKHNFTHHKIYCEYDEFSSNNALNQFFLYAVKYLQRFVYDKKLLKQCEVILDEVEQLNIDITRLNINFNRINHRYKLSYEIALLLLKKSIPLFSPDYKSFAFLFDMNTLFEAFIARMVKEQNSSAKIQNQIRLNDLTLKPDIITDNLIIDTKYKKLKNIKQSDKYQAFAYGINYQKDVILLYPKHLEDVNKSLILGDEIRVNLKIASIDLDFDGSYQKYISEIKKRMERIL</sequence>